<dbReference type="RefSeq" id="WP_406823743.1">
    <property type="nucleotide sequence ID" value="NZ_CP157485.1"/>
</dbReference>
<proteinExistence type="predicted"/>
<sequence>MNKVVLLLLFPVLIFNTSVREVIKAPQLVLHFLQHHQLNAEISFIDFLEMHYLGQDLDDNDDEEDMKLPFKKIDGHHIISVGVPEEKFILLKAVCLNIYTKKTFDYTNCYNNPDFGSLFRPPISIA</sequence>
<gene>
    <name evidence="1" type="ORF">ABEG20_12860</name>
</gene>
<evidence type="ECO:0000313" key="1">
    <source>
        <dbReference type="EMBL" id="XBO46178.1"/>
    </source>
</evidence>
<protein>
    <submittedName>
        <fullName evidence="1">Uncharacterized protein</fullName>
    </submittedName>
</protein>
<dbReference type="EMBL" id="CP157485">
    <property type="protein sequence ID" value="XBO46178.1"/>
    <property type="molecule type" value="Genomic_DNA"/>
</dbReference>
<dbReference type="AlphaFoldDB" id="A0AAU7K0X9"/>
<accession>A0AAU7K0X9</accession>
<reference evidence="1" key="1">
    <citation type="submission" date="2024-05" db="EMBL/GenBank/DDBJ databases">
        <authorList>
            <person name="Kim S."/>
            <person name="Heo J."/>
            <person name="Choi H."/>
            <person name="Choi Y."/>
            <person name="Kwon S.-W."/>
            <person name="Kim Y."/>
        </authorList>
    </citation>
    <scope>NUCLEOTIDE SEQUENCE</scope>
    <source>
        <strain evidence="1">KACC 23697</strain>
    </source>
</reference>
<organism evidence="1">
    <name type="scientific">Pedobacter sp. KACC 23697</name>
    <dbReference type="NCBI Taxonomy" id="3149230"/>
    <lineage>
        <taxon>Bacteria</taxon>
        <taxon>Pseudomonadati</taxon>
        <taxon>Bacteroidota</taxon>
        <taxon>Sphingobacteriia</taxon>
        <taxon>Sphingobacteriales</taxon>
        <taxon>Sphingobacteriaceae</taxon>
        <taxon>Pedobacter</taxon>
    </lineage>
</organism>
<name>A0AAU7K0X9_9SPHI</name>